<keyword evidence="12" id="KW-0573">Peptidoglycan synthesis</keyword>
<dbReference type="UniPathway" id="UPA00219"/>
<keyword evidence="11" id="KW-0133">Cell shape</keyword>
<keyword evidence="8" id="KW-0808">Transferase</keyword>
<keyword evidence="15" id="KW-0511">Multifunctional enzyme</keyword>
<dbReference type="GO" id="GO:0016020">
    <property type="term" value="C:membrane"/>
    <property type="evidence" value="ECO:0007669"/>
    <property type="project" value="UniProtKB-SubCell"/>
</dbReference>
<evidence type="ECO:0000313" key="24">
    <source>
        <dbReference type="Proteomes" id="UP000034883"/>
    </source>
</evidence>
<evidence type="ECO:0000313" key="23">
    <source>
        <dbReference type="EMBL" id="AKF05326.1"/>
    </source>
</evidence>
<dbReference type="GO" id="GO:0071555">
    <property type="term" value="P:cell wall organization"/>
    <property type="evidence" value="ECO:0007669"/>
    <property type="project" value="UniProtKB-KW"/>
</dbReference>
<evidence type="ECO:0000256" key="16">
    <source>
        <dbReference type="ARBA" id="ARBA00023316"/>
    </source>
</evidence>
<keyword evidence="24" id="KW-1185">Reference proteome</keyword>
<proteinExistence type="inferred from homology"/>
<keyword evidence="9 20" id="KW-0812">Transmembrane</keyword>
<evidence type="ECO:0000256" key="6">
    <source>
        <dbReference type="ARBA" id="ARBA00022670"/>
    </source>
</evidence>
<dbReference type="PANTHER" id="PTHR32282:SF27">
    <property type="entry name" value="PENICILLIN-BINDING PROTEIN 1A"/>
    <property type="match status" value="1"/>
</dbReference>
<evidence type="ECO:0000256" key="4">
    <source>
        <dbReference type="ARBA" id="ARBA00007739"/>
    </source>
</evidence>
<evidence type="ECO:0000259" key="21">
    <source>
        <dbReference type="Pfam" id="PF00905"/>
    </source>
</evidence>
<dbReference type="GO" id="GO:0008955">
    <property type="term" value="F:peptidoglycan glycosyltransferase activity"/>
    <property type="evidence" value="ECO:0007669"/>
    <property type="project" value="UniProtKB-EC"/>
</dbReference>
<comment type="catalytic activity">
    <reaction evidence="17">
        <text>Preferential cleavage: (Ac)2-L-Lys-D-Ala-|-D-Ala. Also transpeptidation of peptidyl-alanyl moieties that are N-acyl substituents of D-alanine.</text>
        <dbReference type="EC" id="3.4.16.4"/>
    </reaction>
</comment>
<dbReference type="Gene3D" id="1.10.3810.10">
    <property type="entry name" value="Biosynthetic peptidoglycan transglycosylase-like"/>
    <property type="match status" value="1"/>
</dbReference>
<gene>
    <name evidence="23" type="ORF">DB32_002475</name>
</gene>
<dbReference type="InterPro" id="IPR023346">
    <property type="entry name" value="Lysozyme-like_dom_sf"/>
</dbReference>
<evidence type="ECO:0000256" key="13">
    <source>
        <dbReference type="ARBA" id="ARBA00022989"/>
    </source>
</evidence>
<evidence type="ECO:0000256" key="2">
    <source>
        <dbReference type="ARBA" id="ARBA00004752"/>
    </source>
</evidence>
<feature type="compositionally biased region" description="Basic and acidic residues" evidence="19">
    <location>
        <begin position="1"/>
        <end position="11"/>
    </location>
</feature>
<evidence type="ECO:0000259" key="22">
    <source>
        <dbReference type="Pfam" id="PF00912"/>
    </source>
</evidence>
<dbReference type="NCBIfam" id="TIGR02074">
    <property type="entry name" value="PBP_1a_fam"/>
    <property type="match status" value="1"/>
</dbReference>
<comment type="subcellular location">
    <subcellularLocation>
        <location evidence="1">Membrane</location>
    </subcellularLocation>
</comment>
<comment type="similarity">
    <text evidence="4">In the N-terminal section; belongs to the glycosyltransferase 51 family.</text>
</comment>
<evidence type="ECO:0000256" key="5">
    <source>
        <dbReference type="ARBA" id="ARBA00022645"/>
    </source>
</evidence>
<evidence type="ECO:0000256" key="19">
    <source>
        <dbReference type="SAM" id="MobiDB-lite"/>
    </source>
</evidence>
<dbReference type="SUPFAM" id="SSF56601">
    <property type="entry name" value="beta-lactamase/transpeptidase-like"/>
    <property type="match status" value="1"/>
</dbReference>
<comment type="pathway">
    <text evidence="2">Cell wall biogenesis; peptidoglycan biosynthesis.</text>
</comment>
<dbReference type="AlphaFoldDB" id="A0A0F6YHQ5"/>
<evidence type="ECO:0000256" key="18">
    <source>
        <dbReference type="ARBA" id="ARBA00049902"/>
    </source>
</evidence>
<dbReference type="KEGG" id="samy:DB32_002475"/>
<dbReference type="RefSeq" id="WP_053232577.1">
    <property type="nucleotide sequence ID" value="NZ_CP011125.1"/>
</dbReference>
<evidence type="ECO:0000256" key="12">
    <source>
        <dbReference type="ARBA" id="ARBA00022984"/>
    </source>
</evidence>
<keyword evidence="5" id="KW-0121">Carboxypeptidase</keyword>
<dbReference type="Gene3D" id="3.40.710.10">
    <property type="entry name" value="DD-peptidase/beta-lactamase superfamily"/>
    <property type="match status" value="2"/>
</dbReference>
<reference evidence="23 24" key="1">
    <citation type="submission" date="2015-03" db="EMBL/GenBank/DDBJ databases">
        <title>Genome assembly of Sandaracinus amylolyticus DSM 53668.</title>
        <authorList>
            <person name="Sharma G."/>
            <person name="Subramanian S."/>
        </authorList>
    </citation>
    <scope>NUCLEOTIDE SEQUENCE [LARGE SCALE GENOMIC DNA]</scope>
    <source>
        <strain evidence="23 24">DSM 53668</strain>
    </source>
</reference>
<dbReference type="Proteomes" id="UP000034883">
    <property type="component" value="Chromosome"/>
</dbReference>
<sequence>MTSPKASRDRTSPSLRTRRPLASVREHSRARRGRPGVWRWIGRGLIALLVLVIVAVLGFASVIAYYSRDLPDVASLRTFQEPQVTRVVDRDGALVGEIFTERRTVVPLERVPRVLVLSVLAAEDADFYRHEGLDYAGLFRAVVRGVLDGGNFRGTSTITQQLVKNLLLGPERSWERKIRELILARHVEEELSKDEILGLYLNHINFGHGRYGVQEASQFYFGKDVSELTLAEASLLAGIPQSPTHLSPRTHPEASRRRQRFVLDQLERKREEYWPDLTVEDIRAAREAHVELAPLPESRQSAPEIMDVARRVLTERVGEEAAQRGGYVVHTSVDRELQLATREALRTGLRAIDQRSGMRPPIRRARVRRGERMPEIDRAPELRVGGTYDAVVTSRDDETGTIALEVAGHPATARIADLARWNPEELPPSRFVDEGARLRASIVALAEEGVEGARARARLELGPQGAVVLIDPRSREVLALVGGYEAESGFDRARLAQRQPGSTFKPFVYALGIRSRRYTPASIVIDAPGVYDQWMPQNFETWSFAGEMRLRDALANSVNQVAVRLIEDLTPAEVVSFAQHLGVTSELDPSLALALGASEVRPIELANAYATFAAGGRWAAPRVVTRIVGPDGRDVPLPETEPPRDVLTQAEAYVVTSMLTSVVQSGTAQAAQRLRRPIAGKTGTSNEARDAWFAGYSADLVAVVWVGYDDHRSLGRRESGARAALPIWMEVMRVAEEGRPVIDFPVPSGVVTVRIDPRSGQLAYEGQQDAIDEVFLEGTAPSEVAREAGVLDPSAFLMEQFGGGDAPAPEQVLAP</sequence>
<name>A0A0F6YHQ5_9BACT</name>
<evidence type="ECO:0000256" key="8">
    <source>
        <dbReference type="ARBA" id="ARBA00022679"/>
    </source>
</evidence>
<evidence type="ECO:0000256" key="14">
    <source>
        <dbReference type="ARBA" id="ARBA00023136"/>
    </source>
</evidence>
<accession>A0A0F6YHQ5</accession>
<evidence type="ECO:0000256" key="17">
    <source>
        <dbReference type="ARBA" id="ARBA00034000"/>
    </source>
</evidence>
<dbReference type="Pfam" id="PF00905">
    <property type="entry name" value="Transpeptidase"/>
    <property type="match status" value="1"/>
</dbReference>
<dbReference type="GO" id="GO:0008360">
    <property type="term" value="P:regulation of cell shape"/>
    <property type="evidence" value="ECO:0007669"/>
    <property type="project" value="UniProtKB-KW"/>
</dbReference>
<dbReference type="EMBL" id="CP011125">
    <property type="protein sequence ID" value="AKF05326.1"/>
    <property type="molecule type" value="Genomic_DNA"/>
</dbReference>
<evidence type="ECO:0000256" key="3">
    <source>
        <dbReference type="ARBA" id="ARBA00007090"/>
    </source>
</evidence>
<feature type="domain" description="Glycosyl transferase family 51" evidence="22">
    <location>
        <begin position="92"/>
        <end position="266"/>
    </location>
</feature>
<comment type="similarity">
    <text evidence="3">In the C-terminal section; belongs to the transpeptidase family.</text>
</comment>
<dbReference type="PANTHER" id="PTHR32282">
    <property type="entry name" value="BINDING PROTEIN TRANSPEPTIDASE, PUTATIVE-RELATED"/>
    <property type="match status" value="1"/>
</dbReference>
<dbReference type="InterPro" id="IPR036950">
    <property type="entry name" value="PBP_transglycosylase"/>
</dbReference>
<feature type="transmembrane region" description="Helical" evidence="20">
    <location>
        <begin position="40"/>
        <end position="66"/>
    </location>
</feature>
<evidence type="ECO:0000256" key="15">
    <source>
        <dbReference type="ARBA" id="ARBA00023268"/>
    </source>
</evidence>
<dbReference type="OrthoDB" id="9766909at2"/>
<dbReference type="FunFam" id="1.10.3810.10:FF:000001">
    <property type="entry name" value="Penicillin-binding protein 1A"/>
    <property type="match status" value="1"/>
</dbReference>
<keyword evidence="6" id="KW-0645">Protease</keyword>
<comment type="catalytic activity">
    <reaction evidence="18">
        <text>[GlcNAc-(1-&gt;4)-Mur2Ac(oyl-L-Ala-gamma-D-Glu-L-Lys-D-Ala-D-Ala)](n)-di-trans,octa-cis-undecaprenyl diphosphate + beta-D-GlcNAc-(1-&gt;4)-Mur2Ac(oyl-L-Ala-gamma-D-Glu-L-Lys-D-Ala-D-Ala)-di-trans,octa-cis-undecaprenyl diphosphate = [GlcNAc-(1-&gt;4)-Mur2Ac(oyl-L-Ala-gamma-D-Glu-L-Lys-D-Ala-D-Ala)](n+1)-di-trans,octa-cis-undecaprenyl diphosphate + di-trans,octa-cis-undecaprenyl diphosphate + H(+)</text>
        <dbReference type="Rhea" id="RHEA:23708"/>
        <dbReference type="Rhea" id="RHEA-COMP:9602"/>
        <dbReference type="Rhea" id="RHEA-COMP:9603"/>
        <dbReference type="ChEBI" id="CHEBI:15378"/>
        <dbReference type="ChEBI" id="CHEBI:58405"/>
        <dbReference type="ChEBI" id="CHEBI:60033"/>
        <dbReference type="ChEBI" id="CHEBI:78435"/>
        <dbReference type="EC" id="2.4.99.28"/>
    </reaction>
</comment>
<keyword evidence="16" id="KW-0961">Cell wall biogenesis/degradation</keyword>
<dbReference type="InterPro" id="IPR050396">
    <property type="entry name" value="Glycosyltr_51/Transpeptidase"/>
</dbReference>
<dbReference type="SUPFAM" id="SSF53955">
    <property type="entry name" value="Lysozyme-like"/>
    <property type="match status" value="1"/>
</dbReference>
<dbReference type="GO" id="GO:0006508">
    <property type="term" value="P:proteolysis"/>
    <property type="evidence" value="ECO:0007669"/>
    <property type="project" value="UniProtKB-KW"/>
</dbReference>
<dbReference type="GO" id="GO:0009252">
    <property type="term" value="P:peptidoglycan biosynthetic process"/>
    <property type="evidence" value="ECO:0007669"/>
    <property type="project" value="UniProtKB-UniPathway"/>
</dbReference>
<evidence type="ECO:0000256" key="1">
    <source>
        <dbReference type="ARBA" id="ARBA00004370"/>
    </source>
</evidence>
<feature type="region of interest" description="Disordered" evidence="19">
    <location>
        <begin position="1"/>
        <end position="28"/>
    </location>
</feature>
<keyword evidence="13 20" id="KW-1133">Transmembrane helix</keyword>
<evidence type="ECO:0000256" key="10">
    <source>
        <dbReference type="ARBA" id="ARBA00022801"/>
    </source>
</evidence>
<organism evidence="23 24">
    <name type="scientific">Sandaracinus amylolyticus</name>
    <dbReference type="NCBI Taxonomy" id="927083"/>
    <lineage>
        <taxon>Bacteria</taxon>
        <taxon>Pseudomonadati</taxon>
        <taxon>Myxococcota</taxon>
        <taxon>Polyangia</taxon>
        <taxon>Polyangiales</taxon>
        <taxon>Sandaracinaceae</taxon>
        <taxon>Sandaracinus</taxon>
    </lineage>
</organism>
<keyword evidence="10" id="KW-0378">Hydrolase</keyword>
<dbReference type="GO" id="GO:0009002">
    <property type="term" value="F:serine-type D-Ala-D-Ala carboxypeptidase activity"/>
    <property type="evidence" value="ECO:0007669"/>
    <property type="project" value="UniProtKB-EC"/>
</dbReference>
<keyword evidence="7" id="KW-0328">Glycosyltransferase</keyword>
<dbReference type="Pfam" id="PF00912">
    <property type="entry name" value="Transgly"/>
    <property type="match status" value="1"/>
</dbReference>
<feature type="domain" description="Penicillin-binding protein transpeptidase" evidence="21">
    <location>
        <begin position="465"/>
        <end position="712"/>
    </location>
</feature>
<dbReference type="STRING" id="927083.DB32_002475"/>
<keyword evidence="14 20" id="KW-0472">Membrane</keyword>
<evidence type="ECO:0000256" key="11">
    <source>
        <dbReference type="ARBA" id="ARBA00022960"/>
    </source>
</evidence>
<evidence type="ECO:0000256" key="7">
    <source>
        <dbReference type="ARBA" id="ARBA00022676"/>
    </source>
</evidence>
<dbReference type="GO" id="GO:0008658">
    <property type="term" value="F:penicillin binding"/>
    <property type="evidence" value="ECO:0007669"/>
    <property type="project" value="InterPro"/>
</dbReference>
<dbReference type="InterPro" id="IPR012338">
    <property type="entry name" value="Beta-lactam/transpept-like"/>
</dbReference>
<dbReference type="InterPro" id="IPR001460">
    <property type="entry name" value="PCN-bd_Tpept"/>
</dbReference>
<evidence type="ECO:0000256" key="20">
    <source>
        <dbReference type="SAM" id="Phobius"/>
    </source>
</evidence>
<protein>
    <submittedName>
        <fullName evidence="23">Multimodular transpeptidase-transglycosylase</fullName>
    </submittedName>
</protein>
<evidence type="ECO:0000256" key="9">
    <source>
        <dbReference type="ARBA" id="ARBA00022692"/>
    </source>
</evidence>
<dbReference type="GO" id="GO:0030288">
    <property type="term" value="C:outer membrane-bounded periplasmic space"/>
    <property type="evidence" value="ECO:0007669"/>
    <property type="project" value="TreeGrafter"/>
</dbReference>
<dbReference type="InterPro" id="IPR001264">
    <property type="entry name" value="Glyco_trans_51"/>
</dbReference>